<dbReference type="Proteomes" id="UP000054075">
    <property type="component" value="Unassembled WGS sequence"/>
</dbReference>
<protein>
    <submittedName>
        <fullName evidence="1">DotC</fullName>
    </submittedName>
</protein>
<dbReference type="eggNOG" id="COG1388">
    <property type="taxonomic scope" value="Bacteria"/>
</dbReference>
<organism evidence="1 2">
    <name type="scientific">Rickettsiella grylli</name>
    <dbReference type="NCBI Taxonomy" id="59196"/>
    <lineage>
        <taxon>Bacteria</taxon>
        <taxon>Pseudomonadati</taxon>
        <taxon>Pseudomonadota</taxon>
        <taxon>Gammaproteobacteria</taxon>
        <taxon>Legionellales</taxon>
        <taxon>Coxiellaceae</taxon>
        <taxon>Rickettsiella</taxon>
    </lineage>
</organism>
<dbReference type="RefSeq" id="WP_006035030.1">
    <property type="nucleotide sequence ID" value="NZ_MCRF01000441.1"/>
</dbReference>
<comment type="caution">
    <text evidence="1">The sequence shown here is derived from an EMBL/GenBank/DDBJ whole genome shotgun (WGS) entry which is preliminary data.</text>
</comment>
<reference evidence="1" key="1">
    <citation type="submission" date="2006-04" db="EMBL/GenBank/DDBJ databases">
        <authorList>
            <person name="Seshadri R."/>
            <person name="Federici B.A."/>
        </authorList>
    </citation>
    <scope>NUCLEOTIDE SEQUENCE [LARGE SCALE GENOMIC DNA]</scope>
</reference>
<name>A8PM09_9COXI</name>
<dbReference type="STRING" id="59196.RICGR_0591"/>
<evidence type="ECO:0000313" key="2">
    <source>
        <dbReference type="Proteomes" id="UP000054075"/>
    </source>
</evidence>
<dbReference type="EMBL" id="AAQJ02000001">
    <property type="protein sequence ID" value="EDP46043.1"/>
    <property type="molecule type" value="Genomic_DNA"/>
</dbReference>
<sequence length="271" mass="30696">MTLLNLLALLSACSTVQTHYKTVGSLDNLEQLQNLHAQAVTAKKQITALRSHALKDIATSVGAQAGLAWQSGRINQTLTQNSSQLDRIFNFNLMLLDHNVVPPILVQGNNSLKLADEQTLRIDDRTYQIISQARFTTAPPQWRNYLWMDYSHPELPLPAFLPKTTEERLIWKKYATLGWQEGIDQADAIFNDNLSRLTRDFKGMALYRNLLLKGMVSRPFVAHTDLGITGNSSDLHINDKILRITSLPQLQINPKRWKSVVTRDDKHSSSR</sequence>
<keyword evidence="2" id="KW-1185">Reference proteome</keyword>
<dbReference type="AlphaFoldDB" id="A8PM09"/>
<dbReference type="OrthoDB" id="7992122at2"/>
<proteinExistence type="predicted"/>
<accession>A8PM09</accession>
<gene>
    <name evidence="1" type="ORF">RICGR_0591</name>
</gene>
<evidence type="ECO:0000313" key="1">
    <source>
        <dbReference type="EMBL" id="EDP46043.1"/>
    </source>
</evidence>
<dbReference type="InterPro" id="IPR031618">
    <property type="entry name" value="T4SS_TraI"/>
</dbReference>
<dbReference type="Pfam" id="PF16932">
    <property type="entry name" value="T4SS_TraI"/>
    <property type="match status" value="1"/>
</dbReference>
<reference evidence="1" key="2">
    <citation type="submission" date="2007-10" db="EMBL/GenBank/DDBJ databases">
        <authorList>
            <person name="Myers G.S."/>
        </authorList>
    </citation>
    <scope>NUCLEOTIDE SEQUENCE [LARGE SCALE GENOMIC DNA]</scope>
</reference>